<dbReference type="GO" id="GO:0004672">
    <property type="term" value="F:protein kinase activity"/>
    <property type="evidence" value="ECO:0007669"/>
    <property type="project" value="InterPro"/>
</dbReference>
<dbReference type="InterPro" id="IPR000408">
    <property type="entry name" value="Reg_chr_condens"/>
</dbReference>
<evidence type="ECO:0000313" key="5">
    <source>
        <dbReference type="EMBL" id="KAG2385789.1"/>
    </source>
</evidence>
<dbReference type="SUPFAM" id="SSF56112">
    <property type="entry name" value="Protein kinase-like (PK-like)"/>
    <property type="match status" value="2"/>
</dbReference>
<evidence type="ECO:0000313" key="6">
    <source>
        <dbReference type="Proteomes" id="UP000816034"/>
    </source>
</evidence>
<feature type="domain" description="Protein kinase" evidence="4">
    <location>
        <begin position="28"/>
        <end position="436"/>
    </location>
</feature>
<evidence type="ECO:0000256" key="2">
    <source>
        <dbReference type="PROSITE-ProRule" id="PRU00235"/>
    </source>
</evidence>
<feature type="repeat" description="RCC1" evidence="2">
    <location>
        <begin position="563"/>
        <end position="615"/>
    </location>
</feature>
<accession>A0AA88GU34</accession>
<dbReference type="InterPro" id="IPR011009">
    <property type="entry name" value="Kinase-like_dom_sf"/>
</dbReference>
<dbReference type="InterPro" id="IPR009091">
    <property type="entry name" value="RCC1/BLIP-II"/>
</dbReference>
<dbReference type="PROSITE" id="PS50011">
    <property type="entry name" value="PROTEIN_KINASE_DOM"/>
    <property type="match status" value="1"/>
</dbReference>
<dbReference type="InterPro" id="IPR058923">
    <property type="entry name" value="RCC1-like_dom"/>
</dbReference>
<dbReference type="RefSeq" id="XP_044549782.1">
    <property type="nucleotide sequence ID" value="XM_044692410.1"/>
</dbReference>
<feature type="repeat" description="RCC1" evidence="2">
    <location>
        <begin position="722"/>
        <end position="785"/>
    </location>
</feature>
<dbReference type="Proteomes" id="UP000816034">
    <property type="component" value="Unassembled WGS sequence"/>
</dbReference>
<gene>
    <name evidence="5" type="ORF">C9374_002938</name>
</gene>
<dbReference type="Gene3D" id="2.130.10.30">
    <property type="entry name" value="Regulator of chromosome condensation 1/beta-lactamase-inhibitor protein II"/>
    <property type="match status" value="1"/>
</dbReference>
<dbReference type="InterPro" id="IPR000719">
    <property type="entry name" value="Prot_kinase_dom"/>
</dbReference>
<dbReference type="GeneID" id="68095393"/>
<dbReference type="Pfam" id="PF25390">
    <property type="entry name" value="WD40_RLD"/>
    <property type="match status" value="1"/>
</dbReference>
<evidence type="ECO:0000259" key="4">
    <source>
        <dbReference type="PROSITE" id="PS50011"/>
    </source>
</evidence>
<organism evidence="5 6">
    <name type="scientific">Naegleria lovaniensis</name>
    <name type="common">Amoeba</name>
    <dbReference type="NCBI Taxonomy" id="51637"/>
    <lineage>
        <taxon>Eukaryota</taxon>
        <taxon>Discoba</taxon>
        <taxon>Heterolobosea</taxon>
        <taxon>Tetramitia</taxon>
        <taxon>Eutetramitia</taxon>
        <taxon>Vahlkampfiidae</taxon>
        <taxon>Naegleria</taxon>
    </lineage>
</organism>
<feature type="region of interest" description="Disordered" evidence="3">
    <location>
        <begin position="239"/>
        <end position="290"/>
    </location>
</feature>
<sequence>MMNKGYALEVANYINADILLNNLHNTIANKGSPISAGSYKYMLSTLGKEIKSKYENFTRVLESDQAVLGDNLRRVPQIELFTARDKNIQDKEVLIMKVGHKVVDQLTIPYEKNPVDNQEKCFKNVQLVQSFHQENIIQPERVIPESDGHATYLVFSEADMQLSLVDAILDGMLNNEQRKYVFFQLVCALNELHKAGLVHQTLHRFCVDPHVIVVGNGCKVGLIDLTGVTGYTKDDSVYSWMPTPRRRSEGGVSSPKSADHRNASIFESPKSPRAPTSPRTPRRSLGNMSSTLNFSPLKTYSRDYVFASKNERIFRDVTGGDNSGQVNNIWTLGTIFAFLLRGIPIFKGSTSSEVWESIINLFGRPTSSDWCSQQRNVKAFVDQLIQDKGFDVSQDRHLDYVFGACTKDEIDLLRGMLCINQEKRLTAEQILQHPYFDEFRQFIPTGSLLNNFSQSVEDENECESALVVAGCNFNHQTGMQHCQLHPTLGFLDDINSVFETVPSIQKVCCTSSTSMLLSKEGRVFILGGPQSACLTELDLDSVVDIDCNGNEDECHYLMLKSDGKLYVYGSNSHGQLALGHTNPITLISAAKWEEVETPISKIAAGGKHTIAIHEGELYACGSNVHKQCGIDDHREVIPLLTKVATFSDEVLKDVKCGDHHTIILTHSGRVFTCGDNRFGQCGFERVKRVCVPSELPSMLFNRYPVAQIAAGANHSLFVTSQFFLYCVGQASKGQLGIKTEEQAVFLPSKINFQPQTNDYEIHPFCRREIMQAFAKFDHSFFVTNDNRIFVCGDNSYQELVSWPYQQGFYFFNEIPKFVDVPVEIMNISCPNFDNTKLQMDVQSASFGEHHLFVCMQKKCVE</sequence>
<dbReference type="PANTHER" id="PTHR22870:SF408">
    <property type="entry name" value="OS09G0560450 PROTEIN"/>
    <property type="match status" value="1"/>
</dbReference>
<name>A0AA88GU34_NAELO</name>
<dbReference type="PROSITE" id="PS50012">
    <property type="entry name" value="RCC1_3"/>
    <property type="match status" value="4"/>
</dbReference>
<dbReference type="PANTHER" id="PTHR22870">
    <property type="entry name" value="REGULATOR OF CHROMOSOME CONDENSATION"/>
    <property type="match status" value="1"/>
</dbReference>
<dbReference type="SUPFAM" id="SSF50985">
    <property type="entry name" value="RCC1/BLIP-II"/>
    <property type="match status" value="1"/>
</dbReference>
<reference evidence="5 6" key="1">
    <citation type="journal article" date="2018" name="BMC Genomics">
        <title>The genome of Naegleria lovaniensis, the basis for a comparative approach to unravel pathogenicity factors of the human pathogenic amoeba N. fowleri.</title>
        <authorList>
            <person name="Liechti N."/>
            <person name="Schurch N."/>
            <person name="Bruggmann R."/>
            <person name="Wittwer M."/>
        </authorList>
    </citation>
    <scope>NUCLEOTIDE SEQUENCE [LARGE SCALE GENOMIC DNA]</scope>
    <source>
        <strain evidence="5 6">ATCC 30569</strain>
    </source>
</reference>
<dbReference type="PRINTS" id="PR00633">
    <property type="entry name" value="RCCNDNSATION"/>
</dbReference>
<dbReference type="InterPro" id="IPR051210">
    <property type="entry name" value="Ub_ligase/GEF_domain"/>
</dbReference>
<dbReference type="Gene3D" id="1.10.510.10">
    <property type="entry name" value="Transferase(Phosphotransferase) domain 1"/>
    <property type="match status" value="2"/>
</dbReference>
<proteinExistence type="predicted"/>
<evidence type="ECO:0000256" key="1">
    <source>
        <dbReference type="ARBA" id="ARBA00022737"/>
    </source>
</evidence>
<feature type="compositionally biased region" description="Low complexity" evidence="3">
    <location>
        <begin position="268"/>
        <end position="279"/>
    </location>
</feature>
<feature type="repeat" description="RCC1" evidence="2">
    <location>
        <begin position="668"/>
        <end position="721"/>
    </location>
</feature>
<dbReference type="EMBL" id="PYSW02000017">
    <property type="protein sequence ID" value="KAG2385789.1"/>
    <property type="molecule type" value="Genomic_DNA"/>
</dbReference>
<keyword evidence="6" id="KW-1185">Reference proteome</keyword>
<keyword evidence="1" id="KW-0677">Repeat</keyword>
<dbReference type="SMART" id="SM00220">
    <property type="entry name" value="S_TKc"/>
    <property type="match status" value="1"/>
</dbReference>
<dbReference type="GO" id="GO:0005524">
    <property type="term" value="F:ATP binding"/>
    <property type="evidence" value="ECO:0007669"/>
    <property type="project" value="InterPro"/>
</dbReference>
<dbReference type="AlphaFoldDB" id="A0AA88GU34"/>
<dbReference type="Pfam" id="PF13540">
    <property type="entry name" value="RCC1_2"/>
    <property type="match status" value="1"/>
</dbReference>
<feature type="repeat" description="RCC1" evidence="2">
    <location>
        <begin position="615"/>
        <end position="667"/>
    </location>
</feature>
<comment type="caution">
    <text evidence="5">The sequence shown here is derived from an EMBL/GenBank/DDBJ whole genome shotgun (WGS) entry which is preliminary data.</text>
</comment>
<evidence type="ECO:0000256" key="3">
    <source>
        <dbReference type="SAM" id="MobiDB-lite"/>
    </source>
</evidence>
<dbReference type="Gene3D" id="3.30.200.20">
    <property type="entry name" value="Phosphorylase Kinase, domain 1"/>
    <property type="match status" value="1"/>
</dbReference>
<dbReference type="Pfam" id="PF00069">
    <property type="entry name" value="Pkinase"/>
    <property type="match status" value="1"/>
</dbReference>
<protein>
    <recommendedName>
        <fullName evidence="4">Protein kinase domain-containing protein</fullName>
    </recommendedName>
</protein>